<evidence type="ECO:0000256" key="7">
    <source>
        <dbReference type="ARBA" id="ARBA00023277"/>
    </source>
</evidence>
<dbReference type="Gene3D" id="3.20.20.80">
    <property type="entry name" value="Glycosidases"/>
    <property type="match status" value="1"/>
</dbReference>
<keyword evidence="5 10" id="KW-0328">Glycosyltransferase</keyword>
<evidence type="ECO:0000256" key="3">
    <source>
        <dbReference type="ARBA" id="ARBA00012560"/>
    </source>
</evidence>
<comment type="caution">
    <text evidence="11">The sequence shown here is derived from an EMBL/GenBank/DDBJ whole genome shotgun (WGS) entry which is preliminary data.</text>
</comment>
<dbReference type="PANTHER" id="PTHR32438">
    <property type="entry name" value="4-ALPHA-GLUCANOTRANSFERASE DPE1, CHLOROPLASTIC/AMYLOPLASTIC"/>
    <property type="match status" value="1"/>
</dbReference>
<evidence type="ECO:0000256" key="2">
    <source>
        <dbReference type="ARBA" id="ARBA00005684"/>
    </source>
</evidence>
<dbReference type="NCBIfam" id="TIGR00217">
    <property type="entry name" value="malQ"/>
    <property type="match status" value="1"/>
</dbReference>
<dbReference type="InterPro" id="IPR017853">
    <property type="entry name" value="GH"/>
</dbReference>
<dbReference type="GO" id="GO:0005975">
    <property type="term" value="P:carbohydrate metabolic process"/>
    <property type="evidence" value="ECO:0007669"/>
    <property type="project" value="InterPro"/>
</dbReference>
<dbReference type="EMBL" id="SRMQ01000005">
    <property type="protein sequence ID" value="TGJ76451.1"/>
    <property type="molecule type" value="Genomic_DNA"/>
</dbReference>
<dbReference type="NCBIfam" id="NF011080">
    <property type="entry name" value="PRK14508.1-3"/>
    <property type="match status" value="1"/>
</dbReference>
<evidence type="ECO:0000256" key="4">
    <source>
        <dbReference type="ARBA" id="ARBA00020295"/>
    </source>
</evidence>
<dbReference type="RefSeq" id="WP_135659117.1">
    <property type="nucleotide sequence ID" value="NZ_JAJUFJ010000001.1"/>
</dbReference>
<evidence type="ECO:0000256" key="10">
    <source>
        <dbReference type="RuleBase" id="RU361207"/>
    </source>
</evidence>
<dbReference type="InterPro" id="IPR003385">
    <property type="entry name" value="Glyco_hydro_77"/>
</dbReference>
<dbReference type="SUPFAM" id="SSF51445">
    <property type="entry name" value="(Trans)glycosidases"/>
    <property type="match status" value="1"/>
</dbReference>
<dbReference type="PANTHER" id="PTHR32438:SF5">
    <property type="entry name" value="4-ALPHA-GLUCANOTRANSFERASE DPE1, CHLOROPLASTIC_AMYLOPLASTIC"/>
    <property type="match status" value="1"/>
</dbReference>
<dbReference type="Proteomes" id="UP000297714">
    <property type="component" value="Unassembled WGS sequence"/>
</dbReference>
<accession>A0A4Z0YB30</accession>
<comment type="catalytic activity">
    <reaction evidence="1 10">
        <text>Transfers a segment of a (1-&gt;4)-alpha-D-glucan to a new position in an acceptor, which may be glucose or a (1-&gt;4)-alpha-D-glucan.</text>
        <dbReference type="EC" id="2.4.1.25"/>
    </reaction>
</comment>
<evidence type="ECO:0000313" key="12">
    <source>
        <dbReference type="Proteomes" id="UP000297714"/>
    </source>
</evidence>
<organism evidence="11 12">
    <name type="scientific">Caproiciproducens galactitolivorans</name>
    <dbReference type="NCBI Taxonomy" id="642589"/>
    <lineage>
        <taxon>Bacteria</taxon>
        <taxon>Bacillati</taxon>
        <taxon>Bacillota</taxon>
        <taxon>Clostridia</taxon>
        <taxon>Eubacteriales</taxon>
        <taxon>Acutalibacteraceae</taxon>
        <taxon>Caproiciproducens</taxon>
    </lineage>
</organism>
<evidence type="ECO:0000256" key="1">
    <source>
        <dbReference type="ARBA" id="ARBA00000439"/>
    </source>
</evidence>
<evidence type="ECO:0000256" key="5">
    <source>
        <dbReference type="ARBA" id="ARBA00022676"/>
    </source>
</evidence>
<protein>
    <recommendedName>
        <fullName evidence="4 10">4-alpha-glucanotransferase</fullName>
        <ecNumber evidence="3 10">2.4.1.25</ecNumber>
    </recommendedName>
    <alternativeName>
        <fullName evidence="8 10">Amylomaltase</fullName>
    </alternativeName>
    <alternativeName>
        <fullName evidence="9 10">Disproportionating enzyme</fullName>
    </alternativeName>
</protein>
<evidence type="ECO:0000256" key="8">
    <source>
        <dbReference type="ARBA" id="ARBA00031423"/>
    </source>
</evidence>
<evidence type="ECO:0000313" key="11">
    <source>
        <dbReference type="EMBL" id="TGJ76451.1"/>
    </source>
</evidence>
<gene>
    <name evidence="11" type="primary">malQ</name>
    <name evidence="11" type="ORF">CAGA_13620</name>
</gene>
<proteinExistence type="inferred from homology"/>
<sequence length="499" mass="57783">MPDTVKHKQNKRSSGILLPVSSLPSDYGIGAFGSEAFRFLDFLKSARQKYWQILPLGPTSIGDSPYQSFSAFAGNPYFIDLNILIEEGLITKEEAGAFNWGNRNEVDYSSLFASRYKLLRMAYNRSRHSATQEYEVFCGENAYWLNDYSLYMALKFHFDQQAWWLWPEDIRFYEVSAIRKYEKELKYETEFWKFLQFKFFEQWKKVKDYANHNDIKVIGDIPIYVAMDSADVWSHSELFQLDARRRPVKVSGVPPDAFSKKGQLWGNPLYDWEAMERQGFDWWKKRMEYSAKIYDKIRIDHFIGIVQYYAIPAGETTAVNGIWETGPGLKLTNAINSSVGKTRIIAEDLGVVAPEVKLLLKKTGYPGMRVLQFAFEGDPQNEHLPCHYTNNLVAYSGTHDNNTLVGFFDSLKRKHLKFAKEYLHVKKKKELPQAAICALYASVADTVILQAQDILMLPAGARMNFPSTIGNNWRWRLGKNELNRELAKKLERLTVVYDR</sequence>
<keyword evidence="7 10" id="KW-0119">Carbohydrate metabolism</keyword>
<reference evidence="11 12" key="1">
    <citation type="submission" date="2019-04" db="EMBL/GenBank/DDBJ databases">
        <authorList>
            <person name="Poehlein A."/>
            <person name="Bengelsdorf F.R."/>
            <person name="Duerre P."/>
            <person name="Daniel R."/>
        </authorList>
    </citation>
    <scope>NUCLEOTIDE SEQUENCE [LARGE SCALE GENOMIC DNA]</scope>
    <source>
        <strain evidence="11 12">BS-1</strain>
    </source>
</reference>
<dbReference type="EC" id="2.4.1.25" evidence="3 10"/>
<comment type="similarity">
    <text evidence="2 10">Belongs to the disproportionating enzyme family.</text>
</comment>
<dbReference type="GO" id="GO:0004134">
    <property type="term" value="F:4-alpha-glucanotransferase activity"/>
    <property type="evidence" value="ECO:0007669"/>
    <property type="project" value="UniProtKB-EC"/>
</dbReference>
<name>A0A4Z0YB30_9FIRM</name>
<dbReference type="Pfam" id="PF02446">
    <property type="entry name" value="Glyco_hydro_77"/>
    <property type="match status" value="1"/>
</dbReference>
<evidence type="ECO:0000256" key="9">
    <source>
        <dbReference type="ARBA" id="ARBA00031501"/>
    </source>
</evidence>
<evidence type="ECO:0000256" key="6">
    <source>
        <dbReference type="ARBA" id="ARBA00022679"/>
    </source>
</evidence>
<dbReference type="AlphaFoldDB" id="A0A4Z0YB30"/>
<dbReference type="OrthoDB" id="9811841at2"/>
<keyword evidence="12" id="KW-1185">Reference proteome</keyword>
<keyword evidence="6 10" id="KW-0808">Transferase</keyword>